<sequence length="261" mass="28839">MLELATFCALKDNYAYLLHDPASKATACIDVADHAPILAELDKHGWALTDIWLTHHHWDHIDGLAPLLDACAARGWTPAVMAAAADMHRLPAHLVTKALSPREQFQFANQTVEVMDVPGHTIGHIAYFVVQDKILFSADSLMALGCGRLFEGSPQQMWDSLLTLRALPDDTLVCSGHEYSASNAAFAITVDPENSALLKRVKDITEKRARDLPTVPTRLKLEKDTNPFLRADTSGVKSAVNMINATDLDVFTEIRARKDRF</sequence>
<dbReference type="RefSeq" id="WP_123792626.1">
    <property type="nucleotide sequence ID" value="NZ_RKQK01000002.1"/>
</dbReference>
<dbReference type="Pfam" id="PF00753">
    <property type="entry name" value="Lactamase_B"/>
    <property type="match status" value="1"/>
</dbReference>
<name>A0A3N4U8S5_9RHOB</name>
<feature type="binding site" evidence="7">
    <location>
        <position position="57"/>
    </location>
    <ligand>
        <name>Zn(2+)</name>
        <dbReference type="ChEBI" id="CHEBI:29105"/>
        <label>1</label>
    </ligand>
</feature>
<feature type="domain" description="Metallo-beta-lactamase" evidence="8">
    <location>
        <begin position="12"/>
        <end position="177"/>
    </location>
</feature>
<evidence type="ECO:0000256" key="3">
    <source>
        <dbReference type="ARBA" id="ARBA00006759"/>
    </source>
</evidence>
<dbReference type="SUPFAM" id="SSF56281">
    <property type="entry name" value="Metallo-hydrolase/oxidoreductase"/>
    <property type="match status" value="1"/>
</dbReference>
<comment type="caution">
    <text evidence="9">The sequence shown here is derived from an EMBL/GenBank/DDBJ whole genome shotgun (WGS) entry which is preliminary data.</text>
</comment>
<evidence type="ECO:0000256" key="6">
    <source>
        <dbReference type="ARBA" id="ARBA00022833"/>
    </source>
</evidence>
<comment type="catalytic activity">
    <reaction evidence="1 7">
        <text>an S-(2-hydroxyacyl)glutathione + H2O = a 2-hydroxy carboxylate + glutathione + H(+)</text>
        <dbReference type="Rhea" id="RHEA:21864"/>
        <dbReference type="ChEBI" id="CHEBI:15377"/>
        <dbReference type="ChEBI" id="CHEBI:15378"/>
        <dbReference type="ChEBI" id="CHEBI:57925"/>
        <dbReference type="ChEBI" id="CHEBI:58896"/>
        <dbReference type="ChEBI" id="CHEBI:71261"/>
        <dbReference type="EC" id="3.1.2.6"/>
    </reaction>
</comment>
<keyword evidence="5 7" id="KW-0378">Hydrolase</keyword>
<dbReference type="GO" id="GO:0004416">
    <property type="term" value="F:hydroxyacylglutathione hydrolase activity"/>
    <property type="evidence" value="ECO:0007669"/>
    <property type="project" value="UniProtKB-UniRule"/>
</dbReference>
<comment type="pathway">
    <text evidence="2 7">Secondary metabolite metabolism; methylglyoxal degradation; (R)-lactate from methylglyoxal: step 2/2.</text>
</comment>
<comment type="cofactor">
    <cofactor evidence="7">
        <name>Zn(2+)</name>
        <dbReference type="ChEBI" id="CHEBI:29105"/>
    </cofactor>
    <text evidence="7">Binds 2 Zn(2+) ions per subunit.</text>
</comment>
<accession>A0A3N4U8S5</accession>
<dbReference type="PIRSF" id="PIRSF005457">
    <property type="entry name" value="Glx"/>
    <property type="match status" value="1"/>
</dbReference>
<feature type="binding site" evidence="7">
    <location>
        <position position="59"/>
    </location>
    <ligand>
        <name>Zn(2+)</name>
        <dbReference type="ChEBI" id="CHEBI:29105"/>
        <label>2</label>
    </ligand>
</feature>
<dbReference type="GO" id="GO:0019243">
    <property type="term" value="P:methylglyoxal catabolic process to D-lactate via S-lactoyl-glutathione"/>
    <property type="evidence" value="ECO:0007669"/>
    <property type="project" value="UniProtKB-UniRule"/>
</dbReference>
<dbReference type="InterPro" id="IPR017782">
    <property type="entry name" value="Hydroxyacylglutathione_Hdrlase"/>
</dbReference>
<evidence type="ECO:0000259" key="8">
    <source>
        <dbReference type="SMART" id="SM00849"/>
    </source>
</evidence>
<reference evidence="9 10" key="1">
    <citation type="submission" date="2018-11" db="EMBL/GenBank/DDBJ databases">
        <title>Genomic Encyclopedia of Type Strains, Phase IV (KMG-IV): sequencing the most valuable type-strain genomes for metagenomic binning, comparative biology and taxonomic classification.</title>
        <authorList>
            <person name="Goeker M."/>
        </authorList>
    </citation>
    <scope>NUCLEOTIDE SEQUENCE [LARGE SCALE GENOMIC DNA]</scope>
    <source>
        <strain evidence="9 10">DSM 104731</strain>
    </source>
</reference>
<feature type="binding site" evidence="7">
    <location>
        <position position="60"/>
    </location>
    <ligand>
        <name>Zn(2+)</name>
        <dbReference type="ChEBI" id="CHEBI:29105"/>
        <label>2</label>
    </ligand>
</feature>
<comment type="function">
    <text evidence="7">Thiolesterase that catalyzes the hydrolysis of S-D-lactoyl-glutathione to form glutathione and D-lactic acid.</text>
</comment>
<organism evidence="9 10">
    <name type="scientific">Pacificibacter maritimus</name>
    <dbReference type="NCBI Taxonomy" id="762213"/>
    <lineage>
        <taxon>Bacteria</taxon>
        <taxon>Pseudomonadati</taxon>
        <taxon>Pseudomonadota</taxon>
        <taxon>Alphaproteobacteria</taxon>
        <taxon>Rhodobacterales</taxon>
        <taxon>Roseobacteraceae</taxon>
        <taxon>Pacificibacter</taxon>
    </lineage>
</organism>
<evidence type="ECO:0000256" key="7">
    <source>
        <dbReference type="HAMAP-Rule" id="MF_01374"/>
    </source>
</evidence>
<dbReference type="OrthoDB" id="9802248at2"/>
<keyword evidence="10" id="KW-1185">Reference proteome</keyword>
<keyword evidence="6 7" id="KW-0862">Zinc</keyword>
<dbReference type="EMBL" id="RKQK01000002">
    <property type="protein sequence ID" value="RPE67146.1"/>
    <property type="molecule type" value="Genomic_DNA"/>
</dbReference>
<dbReference type="InterPro" id="IPR032282">
    <property type="entry name" value="HAGH_C"/>
</dbReference>
<dbReference type="InterPro" id="IPR001279">
    <property type="entry name" value="Metallo-B-lactamas"/>
</dbReference>
<evidence type="ECO:0000256" key="1">
    <source>
        <dbReference type="ARBA" id="ARBA00001623"/>
    </source>
</evidence>
<dbReference type="AlphaFoldDB" id="A0A3N4U8S5"/>
<feature type="binding site" evidence="7">
    <location>
        <position position="120"/>
    </location>
    <ligand>
        <name>Zn(2+)</name>
        <dbReference type="ChEBI" id="CHEBI:29105"/>
        <label>1</label>
    </ligand>
</feature>
<keyword evidence="4 7" id="KW-0479">Metal-binding</keyword>
<evidence type="ECO:0000256" key="4">
    <source>
        <dbReference type="ARBA" id="ARBA00022723"/>
    </source>
</evidence>
<dbReference type="CDD" id="cd07723">
    <property type="entry name" value="hydroxyacylglutathione_hydrolase_MBL-fold"/>
    <property type="match status" value="1"/>
</dbReference>
<evidence type="ECO:0000313" key="9">
    <source>
        <dbReference type="EMBL" id="RPE67146.1"/>
    </source>
</evidence>
<dbReference type="InterPro" id="IPR036866">
    <property type="entry name" value="RibonucZ/Hydroxyglut_hydro"/>
</dbReference>
<dbReference type="Gene3D" id="3.60.15.10">
    <property type="entry name" value="Ribonuclease Z/Hydroxyacylglutathione hydrolase-like"/>
    <property type="match status" value="1"/>
</dbReference>
<dbReference type="Pfam" id="PF16123">
    <property type="entry name" value="HAGH_C"/>
    <property type="match status" value="1"/>
</dbReference>
<comment type="subunit">
    <text evidence="7">Monomer.</text>
</comment>
<evidence type="ECO:0000256" key="5">
    <source>
        <dbReference type="ARBA" id="ARBA00022801"/>
    </source>
</evidence>
<feature type="binding site" evidence="7">
    <location>
        <position position="177"/>
    </location>
    <ligand>
        <name>Zn(2+)</name>
        <dbReference type="ChEBI" id="CHEBI:29105"/>
        <label>2</label>
    </ligand>
</feature>
<dbReference type="Proteomes" id="UP000269689">
    <property type="component" value="Unassembled WGS sequence"/>
</dbReference>
<dbReference type="NCBIfam" id="TIGR03413">
    <property type="entry name" value="GSH_gloB"/>
    <property type="match status" value="1"/>
</dbReference>
<protein>
    <recommendedName>
        <fullName evidence="7">Hydroxyacylglutathione hydrolase</fullName>
        <ecNumber evidence="7">3.1.2.6</ecNumber>
    </recommendedName>
    <alternativeName>
        <fullName evidence="7">Glyoxalase II</fullName>
        <shortName evidence="7">Glx II</shortName>
    </alternativeName>
</protein>
<dbReference type="PANTHER" id="PTHR43705:SF1">
    <property type="entry name" value="HYDROXYACYLGLUTATHIONE HYDROLASE GLOB"/>
    <property type="match status" value="1"/>
</dbReference>
<feature type="binding site" evidence="7">
    <location>
        <position position="55"/>
    </location>
    <ligand>
        <name>Zn(2+)</name>
        <dbReference type="ChEBI" id="CHEBI:29105"/>
        <label>1</label>
    </ligand>
</feature>
<evidence type="ECO:0000256" key="2">
    <source>
        <dbReference type="ARBA" id="ARBA00004963"/>
    </source>
</evidence>
<dbReference type="UniPathway" id="UPA00619">
    <property type="reaction ID" value="UER00676"/>
</dbReference>
<dbReference type="HAMAP" id="MF_01374">
    <property type="entry name" value="Glyoxalase_2"/>
    <property type="match status" value="1"/>
</dbReference>
<proteinExistence type="inferred from homology"/>
<feature type="binding site" evidence="7">
    <location>
        <position position="139"/>
    </location>
    <ligand>
        <name>Zn(2+)</name>
        <dbReference type="ChEBI" id="CHEBI:29105"/>
        <label>1</label>
    </ligand>
</feature>
<dbReference type="EC" id="3.1.2.6" evidence="7"/>
<dbReference type="SMART" id="SM00849">
    <property type="entry name" value="Lactamase_B"/>
    <property type="match status" value="1"/>
</dbReference>
<dbReference type="InterPro" id="IPR050110">
    <property type="entry name" value="Glyoxalase_II_hydrolase"/>
</dbReference>
<gene>
    <name evidence="7" type="primary">gloB</name>
    <name evidence="9" type="ORF">EDD53_1550</name>
</gene>
<evidence type="ECO:0000313" key="10">
    <source>
        <dbReference type="Proteomes" id="UP000269689"/>
    </source>
</evidence>
<dbReference type="GO" id="GO:0046872">
    <property type="term" value="F:metal ion binding"/>
    <property type="evidence" value="ECO:0007669"/>
    <property type="project" value="UniProtKB-KW"/>
</dbReference>
<comment type="similarity">
    <text evidence="3 7">Belongs to the metallo-beta-lactamase superfamily. Glyoxalase II family.</text>
</comment>
<feature type="binding site" evidence="7">
    <location>
        <position position="139"/>
    </location>
    <ligand>
        <name>Zn(2+)</name>
        <dbReference type="ChEBI" id="CHEBI:29105"/>
        <label>2</label>
    </ligand>
</feature>
<dbReference type="InterPro" id="IPR035680">
    <property type="entry name" value="Clx_II_MBL"/>
</dbReference>
<dbReference type="PANTHER" id="PTHR43705">
    <property type="entry name" value="HYDROXYACYLGLUTATHIONE HYDROLASE"/>
    <property type="match status" value="1"/>
</dbReference>